<evidence type="ECO:0000259" key="10">
    <source>
        <dbReference type="Pfam" id="PF01648"/>
    </source>
</evidence>
<keyword evidence="12" id="KW-1185">Reference proteome</keyword>
<comment type="catalytic activity">
    <reaction evidence="8">
        <text>apo-[ACP] + CoA = holo-[ACP] + adenosine 3',5'-bisphosphate + H(+)</text>
        <dbReference type="Rhea" id="RHEA:12068"/>
        <dbReference type="Rhea" id="RHEA-COMP:9685"/>
        <dbReference type="Rhea" id="RHEA-COMP:9690"/>
        <dbReference type="ChEBI" id="CHEBI:15378"/>
        <dbReference type="ChEBI" id="CHEBI:29999"/>
        <dbReference type="ChEBI" id="CHEBI:57287"/>
        <dbReference type="ChEBI" id="CHEBI:58343"/>
        <dbReference type="ChEBI" id="CHEBI:64479"/>
        <dbReference type="EC" id="2.7.8.7"/>
    </reaction>
</comment>
<sequence length="150" mass="15813">MSAPEALTAPPAELPAPGAAARVPGPAPGLGVDIVQVTRLRAAVLRRGDALAERLLTPEERELCRGRSGRHRLQCLAGRVAAKEAVRKTLGAHGEGLGWQDVEVRRGAHGEPVPHLSARAERALRQAGFTRLRLSISHEPDVAVAVATAD</sequence>
<dbReference type="InterPro" id="IPR004568">
    <property type="entry name" value="Ppantetheine-prot_Trfase_dom"/>
</dbReference>
<gene>
    <name evidence="8 11" type="primary">acpS</name>
    <name evidence="11" type="ORF">GCM10010145_16250</name>
</gene>
<dbReference type="Pfam" id="PF01648">
    <property type="entry name" value="ACPS"/>
    <property type="match status" value="1"/>
</dbReference>
<reference evidence="11" key="1">
    <citation type="journal article" date="2014" name="Int. J. Syst. Evol. Microbiol.">
        <title>Complete genome sequence of Corynebacterium casei LMG S-19264T (=DSM 44701T), isolated from a smear-ripened cheese.</title>
        <authorList>
            <consortium name="US DOE Joint Genome Institute (JGI-PGF)"/>
            <person name="Walter F."/>
            <person name="Albersmeier A."/>
            <person name="Kalinowski J."/>
            <person name="Ruckert C."/>
        </authorList>
    </citation>
    <scope>NUCLEOTIDE SEQUENCE</scope>
    <source>
        <strain evidence="11">JCM 3131</strain>
    </source>
</reference>
<evidence type="ECO:0000256" key="5">
    <source>
        <dbReference type="ARBA" id="ARBA00022842"/>
    </source>
</evidence>
<feature type="binding site" evidence="8">
    <location>
        <position position="33"/>
    </location>
    <ligand>
        <name>Mg(2+)</name>
        <dbReference type="ChEBI" id="CHEBI:18420"/>
    </ligand>
</feature>
<dbReference type="InterPro" id="IPR002582">
    <property type="entry name" value="ACPS"/>
</dbReference>
<organism evidence="11 12">
    <name type="scientific">Streptomyces ruber</name>
    <dbReference type="NCBI Taxonomy" id="83378"/>
    <lineage>
        <taxon>Bacteria</taxon>
        <taxon>Bacillati</taxon>
        <taxon>Actinomycetota</taxon>
        <taxon>Actinomycetes</taxon>
        <taxon>Kitasatosporales</taxon>
        <taxon>Streptomycetaceae</taxon>
        <taxon>Streptomyces</taxon>
    </lineage>
</organism>
<keyword evidence="4 8" id="KW-0276">Fatty acid metabolism</keyword>
<dbReference type="SUPFAM" id="SSF56214">
    <property type="entry name" value="4'-phosphopantetheinyl transferase"/>
    <property type="match status" value="1"/>
</dbReference>
<dbReference type="AlphaFoldDB" id="A0A918EP62"/>
<reference evidence="11" key="2">
    <citation type="submission" date="2020-09" db="EMBL/GenBank/DDBJ databases">
        <authorList>
            <person name="Sun Q."/>
            <person name="Ohkuma M."/>
        </authorList>
    </citation>
    <scope>NUCLEOTIDE SEQUENCE</scope>
    <source>
        <strain evidence="11">JCM 3131</strain>
    </source>
</reference>
<evidence type="ECO:0000256" key="1">
    <source>
        <dbReference type="ARBA" id="ARBA00022516"/>
    </source>
</evidence>
<comment type="subcellular location">
    <subcellularLocation>
        <location evidence="8">Cytoplasm</location>
    </subcellularLocation>
</comment>
<dbReference type="HAMAP" id="MF_00101">
    <property type="entry name" value="AcpS"/>
    <property type="match status" value="1"/>
</dbReference>
<accession>A0A918EP62</accession>
<keyword evidence="5 8" id="KW-0460">Magnesium</keyword>
<keyword evidence="2 8" id="KW-0808">Transferase</keyword>
<dbReference type="GO" id="GO:0000287">
    <property type="term" value="F:magnesium ion binding"/>
    <property type="evidence" value="ECO:0007669"/>
    <property type="project" value="UniProtKB-UniRule"/>
</dbReference>
<dbReference type="Gene3D" id="3.90.470.20">
    <property type="entry name" value="4'-phosphopantetheinyl transferase domain"/>
    <property type="match status" value="1"/>
</dbReference>
<dbReference type="NCBIfam" id="TIGR00516">
    <property type="entry name" value="acpS"/>
    <property type="match status" value="1"/>
</dbReference>
<dbReference type="Proteomes" id="UP000620156">
    <property type="component" value="Unassembled WGS sequence"/>
</dbReference>
<evidence type="ECO:0000256" key="2">
    <source>
        <dbReference type="ARBA" id="ARBA00022679"/>
    </source>
</evidence>
<keyword evidence="6 8" id="KW-0443">Lipid metabolism</keyword>
<evidence type="ECO:0000313" key="12">
    <source>
        <dbReference type="Proteomes" id="UP000620156"/>
    </source>
</evidence>
<comment type="similarity">
    <text evidence="8">Belongs to the P-Pant transferase superfamily. AcpS family.</text>
</comment>
<dbReference type="InterPro" id="IPR037143">
    <property type="entry name" value="4-PPantetheinyl_Trfase_dom_sf"/>
</dbReference>
<evidence type="ECO:0000313" key="11">
    <source>
        <dbReference type="EMBL" id="GGQ47884.1"/>
    </source>
</evidence>
<evidence type="ECO:0000256" key="8">
    <source>
        <dbReference type="HAMAP-Rule" id="MF_00101"/>
    </source>
</evidence>
<protein>
    <recommendedName>
        <fullName evidence="8">Holo-[acyl-carrier-protein] synthase</fullName>
        <shortName evidence="8">Holo-ACP synthase</shortName>
        <ecNumber evidence="8">2.7.8.7</ecNumber>
    </recommendedName>
    <alternativeName>
        <fullName evidence="8">4'-phosphopantetheinyl transferase AcpS</fullName>
    </alternativeName>
</protein>
<comment type="function">
    <text evidence="8">Transfers the 4'-phosphopantetheine moiety from coenzyme A to a Ser of acyl-carrier-protein.</text>
</comment>
<evidence type="ECO:0000256" key="7">
    <source>
        <dbReference type="ARBA" id="ARBA00023160"/>
    </source>
</evidence>
<dbReference type="RefSeq" id="WP_189215973.1">
    <property type="nucleotide sequence ID" value="NZ_BMQK01000002.1"/>
</dbReference>
<dbReference type="EC" id="2.7.8.7" evidence="8"/>
<evidence type="ECO:0000256" key="9">
    <source>
        <dbReference type="SAM" id="MobiDB-lite"/>
    </source>
</evidence>
<name>A0A918EP62_9ACTN</name>
<evidence type="ECO:0000256" key="3">
    <source>
        <dbReference type="ARBA" id="ARBA00022723"/>
    </source>
</evidence>
<proteinExistence type="inferred from homology"/>
<keyword evidence="3 8" id="KW-0479">Metal-binding</keyword>
<keyword evidence="7 8" id="KW-0275">Fatty acid biosynthesis</keyword>
<dbReference type="GO" id="GO:0008897">
    <property type="term" value="F:holo-[acyl-carrier-protein] synthase activity"/>
    <property type="evidence" value="ECO:0007669"/>
    <property type="project" value="UniProtKB-UniRule"/>
</dbReference>
<comment type="cofactor">
    <cofactor evidence="8">
        <name>Mg(2+)</name>
        <dbReference type="ChEBI" id="CHEBI:18420"/>
    </cofactor>
</comment>
<keyword evidence="1 8" id="KW-0444">Lipid biosynthesis</keyword>
<dbReference type="EMBL" id="BMQK01000002">
    <property type="protein sequence ID" value="GGQ47884.1"/>
    <property type="molecule type" value="Genomic_DNA"/>
</dbReference>
<evidence type="ECO:0000256" key="6">
    <source>
        <dbReference type="ARBA" id="ARBA00023098"/>
    </source>
</evidence>
<feature type="binding site" evidence="8">
    <location>
        <position position="84"/>
    </location>
    <ligand>
        <name>Mg(2+)</name>
        <dbReference type="ChEBI" id="CHEBI:18420"/>
    </ligand>
</feature>
<comment type="caution">
    <text evidence="11">The sequence shown here is derived from an EMBL/GenBank/DDBJ whole genome shotgun (WGS) entry which is preliminary data.</text>
</comment>
<feature type="domain" description="4'-phosphopantetheinyl transferase" evidence="10">
    <location>
        <begin position="29"/>
        <end position="118"/>
    </location>
</feature>
<keyword evidence="8" id="KW-0963">Cytoplasm</keyword>
<dbReference type="InterPro" id="IPR008278">
    <property type="entry name" value="4-PPantetheinyl_Trfase_dom"/>
</dbReference>
<dbReference type="NCBIfam" id="TIGR00556">
    <property type="entry name" value="pantethn_trn"/>
    <property type="match status" value="1"/>
</dbReference>
<dbReference type="GO" id="GO:0006633">
    <property type="term" value="P:fatty acid biosynthetic process"/>
    <property type="evidence" value="ECO:0007669"/>
    <property type="project" value="UniProtKB-UniRule"/>
</dbReference>
<evidence type="ECO:0000256" key="4">
    <source>
        <dbReference type="ARBA" id="ARBA00022832"/>
    </source>
</evidence>
<dbReference type="GO" id="GO:0005737">
    <property type="term" value="C:cytoplasm"/>
    <property type="evidence" value="ECO:0007669"/>
    <property type="project" value="UniProtKB-SubCell"/>
</dbReference>
<feature type="region of interest" description="Disordered" evidence="9">
    <location>
        <begin position="1"/>
        <end position="20"/>
    </location>
</feature>